<gene>
    <name evidence="5" type="ORF">H9716_07735</name>
</gene>
<evidence type="ECO:0000313" key="6">
    <source>
        <dbReference type="Proteomes" id="UP000886804"/>
    </source>
</evidence>
<keyword evidence="1" id="KW-0805">Transcription regulation</keyword>
<evidence type="ECO:0000256" key="3">
    <source>
        <dbReference type="ARBA" id="ARBA00023163"/>
    </source>
</evidence>
<dbReference type="SUPFAM" id="SSF48008">
    <property type="entry name" value="GntR ligand-binding domain-like"/>
    <property type="match status" value="1"/>
</dbReference>
<dbReference type="SMART" id="SM00345">
    <property type="entry name" value="HTH_GNTR"/>
    <property type="match status" value="1"/>
</dbReference>
<proteinExistence type="predicted"/>
<protein>
    <submittedName>
        <fullName evidence="5">GntR family transcriptional regulator</fullName>
    </submittedName>
</protein>
<dbReference type="PRINTS" id="PR00033">
    <property type="entry name" value="HTHASNC"/>
</dbReference>
<keyword evidence="3" id="KW-0804">Transcription</keyword>
<dbReference type="Pfam" id="PF07729">
    <property type="entry name" value="FCD"/>
    <property type="match status" value="1"/>
</dbReference>
<dbReference type="PANTHER" id="PTHR43537:SF24">
    <property type="entry name" value="GLUCONATE OPERON TRANSCRIPTIONAL REPRESSOR"/>
    <property type="match status" value="1"/>
</dbReference>
<dbReference type="InterPro" id="IPR008920">
    <property type="entry name" value="TF_FadR/GntR_C"/>
</dbReference>
<dbReference type="Pfam" id="PF00392">
    <property type="entry name" value="GntR"/>
    <property type="match status" value="1"/>
</dbReference>
<dbReference type="CDD" id="cd07377">
    <property type="entry name" value="WHTH_GntR"/>
    <property type="match status" value="1"/>
</dbReference>
<dbReference type="SUPFAM" id="SSF46785">
    <property type="entry name" value="Winged helix' DNA-binding domain"/>
    <property type="match status" value="1"/>
</dbReference>
<reference evidence="5" key="1">
    <citation type="journal article" date="2021" name="PeerJ">
        <title>Extensive microbial diversity within the chicken gut microbiome revealed by metagenomics and culture.</title>
        <authorList>
            <person name="Gilroy R."/>
            <person name="Ravi A."/>
            <person name="Getino M."/>
            <person name="Pursley I."/>
            <person name="Horton D.L."/>
            <person name="Alikhan N.F."/>
            <person name="Baker D."/>
            <person name="Gharbi K."/>
            <person name="Hall N."/>
            <person name="Watson M."/>
            <person name="Adriaenssens E.M."/>
            <person name="Foster-Nyarko E."/>
            <person name="Jarju S."/>
            <person name="Secka A."/>
            <person name="Antonio M."/>
            <person name="Oren A."/>
            <person name="Chaudhuri R.R."/>
            <person name="La Ragione R."/>
            <person name="Hildebrand F."/>
            <person name="Pallen M.J."/>
        </authorList>
    </citation>
    <scope>NUCLEOTIDE SEQUENCE</scope>
    <source>
        <strain evidence="5">CHK188-4685</strain>
    </source>
</reference>
<dbReference type="InterPro" id="IPR036388">
    <property type="entry name" value="WH-like_DNA-bd_sf"/>
</dbReference>
<accession>A0A9D2L849</accession>
<sequence length="232" mass="27086">MEHNFKVNMNEYLPLRDVVFNTLRQAILKGELAPGERLMEIQLAEKLGVSRTPIREAIRKLELEGLVLMIPRKGAEVARISEKSLRDVLEVRRSLEELAIELACERMTQEELKELEEAQKKFGDAIETGEAMAIAETDEHYHDLIYQGTGNDKLVQILNNLREQMYRYRLEYIKDKDKRQILLLEHDHILKALQGRNISEAKMAVREHIDNQEITVSRNIKEKEQQTEKGKR</sequence>
<dbReference type="InterPro" id="IPR000524">
    <property type="entry name" value="Tscrpt_reg_HTH_GntR"/>
</dbReference>
<dbReference type="InterPro" id="IPR011711">
    <property type="entry name" value="GntR_C"/>
</dbReference>
<feature type="domain" description="HTH gntR-type" evidence="4">
    <location>
        <begin position="13"/>
        <end position="80"/>
    </location>
</feature>
<dbReference type="EMBL" id="DWYS01000093">
    <property type="protein sequence ID" value="HJB07739.1"/>
    <property type="molecule type" value="Genomic_DNA"/>
</dbReference>
<dbReference type="InterPro" id="IPR000485">
    <property type="entry name" value="AsnC-type_HTH_dom"/>
</dbReference>
<name>A0A9D2L849_9FIRM</name>
<reference evidence="5" key="2">
    <citation type="submission" date="2021-04" db="EMBL/GenBank/DDBJ databases">
        <authorList>
            <person name="Gilroy R."/>
        </authorList>
    </citation>
    <scope>NUCLEOTIDE SEQUENCE</scope>
    <source>
        <strain evidence="5">CHK188-4685</strain>
    </source>
</reference>
<dbReference type="Gene3D" id="1.10.10.10">
    <property type="entry name" value="Winged helix-like DNA-binding domain superfamily/Winged helix DNA-binding domain"/>
    <property type="match status" value="1"/>
</dbReference>
<dbReference type="Proteomes" id="UP000886804">
    <property type="component" value="Unassembled WGS sequence"/>
</dbReference>
<evidence type="ECO:0000259" key="4">
    <source>
        <dbReference type="PROSITE" id="PS50949"/>
    </source>
</evidence>
<dbReference type="Gene3D" id="1.20.120.530">
    <property type="entry name" value="GntR ligand-binding domain-like"/>
    <property type="match status" value="1"/>
</dbReference>
<dbReference type="PRINTS" id="PR00035">
    <property type="entry name" value="HTHGNTR"/>
</dbReference>
<dbReference type="AlphaFoldDB" id="A0A9D2L849"/>
<organism evidence="5 6">
    <name type="scientific">Candidatus Enterocloster faecavium</name>
    <dbReference type="NCBI Taxonomy" id="2838560"/>
    <lineage>
        <taxon>Bacteria</taxon>
        <taxon>Bacillati</taxon>
        <taxon>Bacillota</taxon>
        <taxon>Clostridia</taxon>
        <taxon>Lachnospirales</taxon>
        <taxon>Lachnospiraceae</taxon>
        <taxon>Enterocloster</taxon>
    </lineage>
</organism>
<evidence type="ECO:0000256" key="2">
    <source>
        <dbReference type="ARBA" id="ARBA00023125"/>
    </source>
</evidence>
<dbReference type="GO" id="GO:0003700">
    <property type="term" value="F:DNA-binding transcription factor activity"/>
    <property type="evidence" value="ECO:0007669"/>
    <property type="project" value="InterPro"/>
</dbReference>
<keyword evidence="2" id="KW-0238">DNA-binding</keyword>
<dbReference type="PROSITE" id="PS50949">
    <property type="entry name" value="HTH_GNTR"/>
    <property type="match status" value="1"/>
</dbReference>
<dbReference type="PANTHER" id="PTHR43537">
    <property type="entry name" value="TRANSCRIPTIONAL REGULATOR, GNTR FAMILY"/>
    <property type="match status" value="1"/>
</dbReference>
<dbReference type="GO" id="GO:0043565">
    <property type="term" value="F:sequence-specific DNA binding"/>
    <property type="evidence" value="ECO:0007669"/>
    <property type="project" value="InterPro"/>
</dbReference>
<dbReference type="SMART" id="SM00895">
    <property type="entry name" value="FCD"/>
    <property type="match status" value="1"/>
</dbReference>
<dbReference type="InterPro" id="IPR036390">
    <property type="entry name" value="WH_DNA-bd_sf"/>
</dbReference>
<evidence type="ECO:0000256" key="1">
    <source>
        <dbReference type="ARBA" id="ARBA00023015"/>
    </source>
</evidence>
<comment type="caution">
    <text evidence="5">The sequence shown here is derived from an EMBL/GenBank/DDBJ whole genome shotgun (WGS) entry which is preliminary data.</text>
</comment>
<evidence type="ECO:0000313" key="5">
    <source>
        <dbReference type="EMBL" id="HJB07739.1"/>
    </source>
</evidence>